<dbReference type="Proteomes" id="UP000246991">
    <property type="component" value="Unassembled WGS sequence"/>
</dbReference>
<feature type="region of interest" description="Disordered" evidence="1">
    <location>
        <begin position="1"/>
        <end position="72"/>
    </location>
</feature>
<organism evidence="2 3">
    <name type="scientific">Tuber magnatum</name>
    <name type="common">white Piedmont truffle</name>
    <dbReference type="NCBI Taxonomy" id="42249"/>
    <lineage>
        <taxon>Eukaryota</taxon>
        <taxon>Fungi</taxon>
        <taxon>Dikarya</taxon>
        <taxon>Ascomycota</taxon>
        <taxon>Pezizomycotina</taxon>
        <taxon>Pezizomycetes</taxon>
        <taxon>Pezizales</taxon>
        <taxon>Tuberaceae</taxon>
        <taxon>Tuber</taxon>
    </lineage>
</organism>
<reference evidence="2 3" key="1">
    <citation type="submission" date="2018-03" db="EMBL/GenBank/DDBJ databases">
        <title>Genomes of Pezizomycetes fungi and the evolution of truffles.</title>
        <authorList>
            <person name="Murat C."/>
            <person name="Payen T."/>
            <person name="Noel B."/>
            <person name="Kuo A."/>
            <person name="Martin F.M."/>
        </authorList>
    </citation>
    <scope>NUCLEOTIDE SEQUENCE [LARGE SCALE GENOMIC DNA]</scope>
    <source>
        <strain evidence="2">091103-1</strain>
    </source>
</reference>
<dbReference type="OrthoDB" id="5395727at2759"/>
<sequence>MTATPGSPFDMTATHTSRTPKDAIAPEPYLESPEGRRGSDGSDIVDPPPMSQRDRRMSKEWDASKTPPSRFQKVEGSIFATPSSRDGHIARNKIHGFKEKVRELAGKK</sequence>
<accession>A0A317SG09</accession>
<evidence type="ECO:0000313" key="3">
    <source>
        <dbReference type="Proteomes" id="UP000246991"/>
    </source>
</evidence>
<proteinExistence type="predicted"/>
<dbReference type="EMBL" id="PYWC01000082">
    <property type="protein sequence ID" value="PWW73335.1"/>
    <property type="molecule type" value="Genomic_DNA"/>
</dbReference>
<evidence type="ECO:0000256" key="1">
    <source>
        <dbReference type="SAM" id="MobiDB-lite"/>
    </source>
</evidence>
<dbReference type="AlphaFoldDB" id="A0A317SG09"/>
<name>A0A317SG09_9PEZI</name>
<gene>
    <name evidence="2" type="ORF">C7212DRAFT_332332</name>
</gene>
<feature type="compositionally biased region" description="Basic and acidic residues" evidence="1">
    <location>
        <begin position="52"/>
        <end position="63"/>
    </location>
</feature>
<evidence type="ECO:0000313" key="2">
    <source>
        <dbReference type="EMBL" id="PWW73335.1"/>
    </source>
</evidence>
<protein>
    <submittedName>
        <fullName evidence="2">Uncharacterized protein</fullName>
    </submittedName>
</protein>
<keyword evidence="3" id="KW-1185">Reference proteome</keyword>
<comment type="caution">
    <text evidence="2">The sequence shown here is derived from an EMBL/GenBank/DDBJ whole genome shotgun (WGS) entry which is preliminary data.</text>
</comment>